<gene>
    <name evidence="1" type="ORF">V1477_020258</name>
</gene>
<evidence type="ECO:0000313" key="2">
    <source>
        <dbReference type="Proteomes" id="UP001607303"/>
    </source>
</evidence>
<sequence>MFDLVKILKCARWRVSLIIPNSLISHTPVVLPIDKFCSRSICTHWNKEELSYMRWEETVIRNCGRKRQINNRSEF</sequence>
<dbReference type="Proteomes" id="UP001607303">
    <property type="component" value="Unassembled WGS sequence"/>
</dbReference>
<name>A0ABD2ALF4_VESMC</name>
<accession>A0ABD2ALF4</accession>
<comment type="caution">
    <text evidence="1">The sequence shown here is derived from an EMBL/GenBank/DDBJ whole genome shotgun (WGS) entry which is preliminary data.</text>
</comment>
<dbReference type="AlphaFoldDB" id="A0ABD2ALF4"/>
<organism evidence="1 2">
    <name type="scientific">Vespula maculifrons</name>
    <name type="common">Eastern yellow jacket</name>
    <name type="synonym">Wasp</name>
    <dbReference type="NCBI Taxonomy" id="7453"/>
    <lineage>
        <taxon>Eukaryota</taxon>
        <taxon>Metazoa</taxon>
        <taxon>Ecdysozoa</taxon>
        <taxon>Arthropoda</taxon>
        <taxon>Hexapoda</taxon>
        <taxon>Insecta</taxon>
        <taxon>Pterygota</taxon>
        <taxon>Neoptera</taxon>
        <taxon>Endopterygota</taxon>
        <taxon>Hymenoptera</taxon>
        <taxon>Apocrita</taxon>
        <taxon>Aculeata</taxon>
        <taxon>Vespoidea</taxon>
        <taxon>Vespidae</taxon>
        <taxon>Vespinae</taxon>
        <taxon>Vespula</taxon>
    </lineage>
</organism>
<reference evidence="1 2" key="1">
    <citation type="journal article" date="2024" name="Ann. Entomol. Soc. Am.">
        <title>Genomic analyses of the southern and eastern yellowjacket wasps (Hymenoptera: Vespidae) reveal evolutionary signatures of social life.</title>
        <authorList>
            <person name="Catto M.A."/>
            <person name="Caine P.B."/>
            <person name="Orr S.E."/>
            <person name="Hunt B.G."/>
            <person name="Goodisman M.A.D."/>
        </authorList>
    </citation>
    <scope>NUCLEOTIDE SEQUENCE [LARGE SCALE GENOMIC DNA]</scope>
    <source>
        <strain evidence="1">232</strain>
        <tissue evidence="1">Head and thorax</tissue>
    </source>
</reference>
<keyword evidence="2" id="KW-1185">Reference proteome</keyword>
<proteinExistence type="predicted"/>
<evidence type="ECO:0000313" key="1">
    <source>
        <dbReference type="EMBL" id="KAL2721438.1"/>
    </source>
</evidence>
<dbReference type="EMBL" id="JAYRBN010000116">
    <property type="protein sequence ID" value="KAL2721438.1"/>
    <property type="molecule type" value="Genomic_DNA"/>
</dbReference>
<protein>
    <submittedName>
        <fullName evidence="1">Uncharacterized protein</fullName>
    </submittedName>
</protein>